<protein>
    <submittedName>
        <fullName evidence="1">Uncharacterized protein</fullName>
    </submittedName>
</protein>
<comment type="caution">
    <text evidence="1">The sequence shown here is derived from an EMBL/GenBank/DDBJ whole genome shotgun (WGS) entry which is preliminary data.</text>
</comment>
<gene>
    <name evidence="1" type="ORF">ESA94_16950</name>
</gene>
<evidence type="ECO:0000313" key="2">
    <source>
        <dbReference type="Proteomes" id="UP000290204"/>
    </source>
</evidence>
<dbReference type="OrthoDB" id="9762853at2"/>
<dbReference type="RefSeq" id="WP_129132130.1">
    <property type="nucleotide sequence ID" value="NZ_SDHW01000006.1"/>
</dbReference>
<accession>A0A4V1M752</accession>
<dbReference type="EMBL" id="SDHW01000006">
    <property type="protein sequence ID" value="RXK58330.1"/>
    <property type="molecule type" value="Genomic_DNA"/>
</dbReference>
<proteinExistence type="predicted"/>
<organism evidence="1 2">
    <name type="scientific">Lacibacter luteus</name>
    <dbReference type="NCBI Taxonomy" id="2508719"/>
    <lineage>
        <taxon>Bacteria</taxon>
        <taxon>Pseudomonadati</taxon>
        <taxon>Bacteroidota</taxon>
        <taxon>Chitinophagia</taxon>
        <taxon>Chitinophagales</taxon>
        <taxon>Chitinophagaceae</taxon>
        <taxon>Lacibacter</taxon>
    </lineage>
</organism>
<keyword evidence="2" id="KW-1185">Reference proteome</keyword>
<name>A0A4V1M752_9BACT</name>
<evidence type="ECO:0000313" key="1">
    <source>
        <dbReference type="EMBL" id="RXK58330.1"/>
    </source>
</evidence>
<reference evidence="1 2" key="1">
    <citation type="submission" date="2019-01" db="EMBL/GenBank/DDBJ databases">
        <title>Lacibacter sp. strain TTM-7.</title>
        <authorList>
            <person name="Chen W.-M."/>
        </authorList>
    </citation>
    <scope>NUCLEOTIDE SEQUENCE [LARGE SCALE GENOMIC DNA]</scope>
    <source>
        <strain evidence="1 2">TTM-7</strain>
    </source>
</reference>
<dbReference type="AlphaFoldDB" id="A0A4V1M752"/>
<sequence>MSGCKDQKNPLQRNGISRADRLLPGMTNGYVNVDENSFAAWIVFAKEFAQYLQYYGLSDTVEGDWTPFFSSDVSAVLGTIALQDTDAYRRSIKDRFDFLKDDDHAELLPKAERKLNELFCAIVSFSEALDIYYRQLPDDVALKSSIENNIRNLLAPALQRLLRYYKAADAAGYLLAGNLSNWQVMGKNVKDVKLITDGNGLSELWWMQPKAPAAPFTTWAAYYASITADATIFGNAALDLYFDNLYIATTDYTQAQWRQYMKMNHAANHNLFSSVFDQYLMQYSKLVKDSEKELLLSLENRNTHAPHYALFLAFLRLFRFAQNDLNTITWRHLDLYYKEILQLKPKAALPNSAHVIAELAKPVDEFILANDTLFKAGKDSEGKEVLYALDDEETFNKAKVVSLRSVYLGKAEDDHASESNPAVTVTNSGRLFAAPVINSADGNGAELTSTNKEWHPIANRLYVEGKVTDVQMPLAEIGFAVASHYLYLQEGERKIMLRLDTSDNNALTGKQYSCLLTTEKGWYKVASVITVAAANKMENGTKACTEISFTLNGSEPPISNYNAALHGGTLNVQLPVLKIVLVNDEASAYQYTALRDVEINKVEIAVEVGMGTSAFNQKGLKQLLISTDAGPVDASKPFMPFGAQPRTDATLVIGNKELFTKKNASVKLNIEWGGISGFLAGDIDFDAGWTSDEDYPSTRFSLLQSGEWIKKESAVDLFNGNASDVQIFSSAIQIPQEAVSDYATAYTNYAADSVQGFMRFTLNAGFGHKQFIVSMADYLIAKANGTASGNAPVEPYTPIIQSMHISYAAYSDVVDLNSSNETDYSAKQISFFHLYPFGDAEQHNVQSKQLFHYLLPQFRHTDETSKPVLHEGEFYIGFEKLGAQQSVNVLFQVMDGTANPKITKPVEHLHWSYLSNNQWKAFTKQQVSDATLQLLQSGIISFIIPADATTANSLMSADYLWIKAAVAEKSDAVCKLLSVDAQAAVVTFRDKDNADDFLNTALAASTISKLKTPVAAVKKLTQPYSSFGGRALEGSESFYIRVSERLRHKARAITIWDYEHLILEAFPLIHKVKCLNHTKSVDAEFNEVLPGHVTIITIPDVQHRNDINPLRPYTNQDVLLQIDAFLRKRISCHVQLHVVNPDFEEVQLKFKLRLAKGYDDFTIYSNKLREEITSFLSPWAYGAGELDFGGKVYKSVLINFIEERPYVDFITDVEMAHYDANNVLVKADNDEIIASTGKSILVSVAASKHVIEEIPVSSITEPAECAYIEALNNQS</sequence>
<dbReference type="Proteomes" id="UP000290204">
    <property type="component" value="Unassembled WGS sequence"/>
</dbReference>